<keyword evidence="13" id="KW-0408">Iron</keyword>
<evidence type="ECO:0000313" key="21">
    <source>
        <dbReference type="EMBL" id="NMO95062.1"/>
    </source>
</evidence>
<feature type="transmembrane region" description="Helical" evidence="19">
    <location>
        <begin position="101"/>
        <end position="123"/>
    </location>
</feature>
<dbReference type="PROSITE" id="PS50109">
    <property type="entry name" value="HIS_KIN"/>
    <property type="match status" value="1"/>
</dbReference>
<evidence type="ECO:0000256" key="2">
    <source>
        <dbReference type="ARBA" id="ARBA00001966"/>
    </source>
</evidence>
<keyword evidence="12" id="KW-0067">ATP-binding</keyword>
<dbReference type="Pfam" id="PF07730">
    <property type="entry name" value="HisKA_3"/>
    <property type="match status" value="1"/>
</dbReference>
<comment type="function">
    <text evidence="16">Member of the two-component regulatory system NreB/NreC involved in the control of dissimilatory nitrate/nitrite reduction in response to oxygen. NreB functions as a direct oxygen sensor histidine kinase which is autophosphorylated, in the absence of oxygen, probably at the conserved histidine residue, and transfers its phosphate group probably to a conserved aspartate residue of NreC. NreB/NreC activates the expression of the nitrate (narGHJI) and nitrite (nir) reductase operons, as well as the putative nitrate transporter gene narT.</text>
</comment>
<protein>
    <recommendedName>
        <fullName evidence="5">Oxygen sensor histidine kinase NreB</fullName>
        <ecNumber evidence="4">2.7.13.3</ecNumber>
    </recommendedName>
    <alternativeName>
        <fullName evidence="17">Nitrogen regulation protein B</fullName>
    </alternativeName>
</protein>
<dbReference type="InterPro" id="IPR050482">
    <property type="entry name" value="Sensor_HK_TwoCompSys"/>
</dbReference>
<name>A0A848M4M4_PAELE</name>
<dbReference type="InterPro" id="IPR011712">
    <property type="entry name" value="Sig_transdc_His_kin_sub3_dim/P"/>
</dbReference>
<feature type="transmembrane region" description="Helical" evidence="19">
    <location>
        <begin position="12"/>
        <end position="30"/>
    </location>
</feature>
<keyword evidence="7" id="KW-0963">Cytoplasm</keyword>
<dbReference type="SMART" id="SM00387">
    <property type="entry name" value="HATPase_c"/>
    <property type="match status" value="1"/>
</dbReference>
<keyword evidence="15" id="KW-0411">Iron-sulfur</keyword>
<dbReference type="InterPro" id="IPR036890">
    <property type="entry name" value="HATPase_C_sf"/>
</dbReference>
<dbReference type="InterPro" id="IPR004358">
    <property type="entry name" value="Sig_transdc_His_kin-like_C"/>
</dbReference>
<evidence type="ECO:0000313" key="22">
    <source>
        <dbReference type="Proteomes" id="UP000565468"/>
    </source>
</evidence>
<evidence type="ECO:0000256" key="14">
    <source>
        <dbReference type="ARBA" id="ARBA00023012"/>
    </source>
</evidence>
<organism evidence="21 22">
    <name type="scientific">Paenibacillus lemnae</name>
    <dbReference type="NCBI Taxonomy" id="1330551"/>
    <lineage>
        <taxon>Bacteria</taxon>
        <taxon>Bacillati</taxon>
        <taxon>Bacillota</taxon>
        <taxon>Bacilli</taxon>
        <taxon>Bacillales</taxon>
        <taxon>Paenibacillaceae</taxon>
        <taxon>Paenibacillus</taxon>
    </lineage>
</organism>
<evidence type="ECO:0000256" key="10">
    <source>
        <dbReference type="ARBA" id="ARBA00022741"/>
    </source>
</evidence>
<dbReference type="SUPFAM" id="SSF55874">
    <property type="entry name" value="ATPase domain of HSP90 chaperone/DNA topoisomerase II/histidine kinase"/>
    <property type="match status" value="1"/>
</dbReference>
<dbReference type="Proteomes" id="UP000565468">
    <property type="component" value="Unassembled WGS sequence"/>
</dbReference>
<evidence type="ECO:0000256" key="12">
    <source>
        <dbReference type="ARBA" id="ARBA00022840"/>
    </source>
</evidence>
<evidence type="ECO:0000256" key="3">
    <source>
        <dbReference type="ARBA" id="ARBA00004496"/>
    </source>
</evidence>
<evidence type="ECO:0000259" key="20">
    <source>
        <dbReference type="PROSITE" id="PS50109"/>
    </source>
</evidence>
<proteinExistence type="predicted"/>
<dbReference type="GO" id="GO:0005737">
    <property type="term" value="C:cytoplasm"/>
    <property type="evidence" value="ECO:0007669"/>
    <property type="project" value="UniProtKB-SubCell"/>
</dbReference>
<evidence type="ECO:0000256" key="9">
    <source>
        <dbReference type="ARBA" id="ARBA00022723"/>
    </source>
</evidence>
<dbReference type="EC" id="2.7.13.3" evidence="4"/>
<dbReference type="GO" id="GO:0005524">
    <property type="term" value="F:ATP binding"/>
    <property type="evidence" value="ECO:0007669"/>
    <property type="project" value="UniProtKB-KW"/>
</dbReference>
<evidence type="ECO:0000256" key="8">
    <source>
        <dbReference type="ARBA" id="ARBA00022679"/>
    </source>
</evidence>
<dbReference type="PRINTS" id="PR00344">
    <property type="entry name" value="BCTRLSENSOR"/>
</dbReference>
<feature type="coiled-coil region" evidence="18">
    <location>
        <begin position="155"/>
        <end position="182"/>
    </location>
</feature>
<dbReference type="Gene3D" id="3.30.565.10">
    <property type="entry name" value="Histidine kinase-like ATPase, C-terminal domain"/>
    <property type="match status" value="1"/>
</dbReference>
<keyword evidence="19" id="KW-0812">Transmembrane</keyword>
<dbReference type="GO" id="GO:0046872">
    <property type="term" value="F:metal ion binding"/>
    <property type="evidence" value="ECO:0007669"/>
    <property type="project" value="UniProtKB-KW"/>
</dbReference>
<feature type="transmembrane region" description="Helical" evidence="19">
    <location>
        <begin position="130"/>
        <end position="149"/>
    </location>
</feature>
<evidence type="ECO:0000256" key="15">
    <source>
        <dbReference type="ARBA" id="ARBA00023014"/>
    </source>
</evidence>
<dbReference type="GO" id="GO:0051539">
    <property type="term" value="F:4 iron, 4 sulfur cluster binding"/>
    <property type="evidence" value="ECO:0007669"/>
    <property type="project" value="UniProtKB-KW"/>
</dbReference>
<evidence type="ECO:0000256" key="11">
    <source>
        <dbReference type="ARBA" id="ARBA00022777"/>
    </source>
</evidence>
<comment type="catalytic activity">
    <reaction evidence="1">
        <text>ATP + protein L-histidine = ADP + protein N-phospho-L-histidine.</text>
        <dbReference type="EC" id="2.7.13.3"/>
    </reaction>
</comment>
<evidence type="ECO:0000256" key="16">
    <source>
        <dbReference type="ARBA" id="ARBA00024827"/>
    </source>
</evidence>
<keyword evidence="9" id="KW-0479">Metal-binding</keyword>
<keyword evidence="6" id="KW-0004">4Fe-4S</keyword>
<evidence type="ECO:0000256" key="5">
    <source>
        <dbReference type="ARBA" id="ARBA00017322"/>
    </source>
</evidence>
<dbReference type="AlphaFoldDB" id="A0A848M4M4"/>
<sequence>MIQKLYPPKQLERYLFIDLFSLICLAYLTFAAPQPFGWGISLGLYVLTLLTFYIGIWQRGWMLVLASWAGLGIVTIYALFYNEWLLLYGFMYADLLGRARSVRHMAAGMAGIAVMFLVTHAALHGDLFTFFTSPFMPVMALQLLTPYIIQTIERSRLLSTKLNDANRKLERYIQEEERTRIARDLHDTLGQTLTMIKMKSELASRLVDKDSERARSEIEEIKTSSRQALQQVRELVTSMRHVSLEEELSQAQILLMSAGIALEIRSTGSVPPLPPAVETMLALSLREAVTNIVKHSRADRCSIARHHEEDHCRITITDNGCGISPDSGEGFGLPSMHERMRQVHGEAHVSSVLGQGTAVELIVPVMTEHS</sequence>
<dbReference type="EMBL" id="JABBPN010000003">
    <property type="protein sequence ID" value="NMO95062.1"/>
    <property type="molecule type" value="Genomic_DNA"/>
</dbReference>
<comment type="subcellular location">
    <subcellularLocation>
        <location evidence="3">Cytoplasm</location>
    </subcellularLocation>
</comment>
<dbReference type="GO" id="GO:0016020">
    <property type="term" value="C:membrane"/>
    <property type="evidence" value="ECO:0007669"/>
    <property type="project" value="InterPro"/>
</dbReference>
<evidence type="ECO:0000256" key="7">
    <source>
        <dbReference type="ARBA" id="ARBA00022490"/>
    </source>
</evidence>
<evidence type="ECO:0000256" key="6">
    <source>
        <dbReference type="ARBA" id="ARBA00022485"/>
    </source>
</evidence>
<dbReference type="InterPro" id="IPR005467">
    <property type="entry name" value="His_kinase_dom"/>
</dbReference>
<dbReference type="InterPro" id="IPR003594">
    <property type="entry name" value="HATPase_dom"/>
</dbReference>
<keyword evidence="18" id="KW-0175">Coiled coil</keyword>
<evidence type="ECO:0000256" key="1">
    <source>
        <dbReference type="ARBA" id="ARBA00000085"/>
    </source>
</evidence>
<keyword evidence="19" id="KW-0472">Membrane</keyword>
<gene>
    <name evidence="21" type="ORF">HII30_04580</name>
</gene>
<keyword evidence="8" id="KW-0808">Transferase</keyword>
<accession>A0A848M4M4</accession>
<reference evidence="21 22" key="1">
    <citation type="submission" date="2020-04" db="EMBL/GenBank/DDBJ databases">
        <title>Paenibacillus algicola sp. nov., a novel marine bacterium producing alginate lyase.</title>
        <authorList>
            <person name="Huang H."/>
        </authorList>
    </citation>
    <scope>NUCLEOTIDE SEQUENCE [LARGE SCALE GENOMIC DNA]</scope>
    <source>
        <strain evidence="21 22">L7-75</strain>
    </source>
</reference>
<dbReference type="PANTHER" id="PTHR24421">
    <property type="entry name" value="NITRATE/NITRITE SENSOR PROTEIN NARX-RELATED"/>
    <property type="match status" value="1"/>
</dbReference>
<evidence type="ECO:0000256" key="17">
    <source>
        <dbReference type="ARBA" id="ARBA00030800"/>
    </source>
</evidence>
<keyword evidence="10" id="KW-0547">Nucleotide-binding</keyword>
<dbReference type="RefSeq" id="WP_169503829.1">
    <property type="nucleotide sequence ID" value="NZ_JABBPN010000003.1"/>
</dbReference>
<keyword evidence="11 21" id="KW-0418">Kinase</keyword>
<keyword evidence="19" id="KW-1133">Transmembrane helix</keyword>
<feature type="domain" description="Histidine kinase" evidence="20">
    <location>
        <begin position="184"/>
        <end position="367"/>
    </location>
</feature>
<evidence type="ECO:0000256" key="18">
    <source>
        <dbReference type="SAM" id="Coils"/>
    </source>
</evidence>
<comment type="caution">
    <text evidence="21">The sequence shown here is derived from an EMBL/GenBank/DDBJ whole genome shotgun (WGS) entry which is preliminary data.</text>
</comment>
<evidence type="ECO:0000256" key="19">
    <source>
        <dbReference type="SAM" id="Phobius"/>
    </source>
</evidence>
<dbReference type="Pfam" id="PF02518">
    <property type="entry name" value="HATPase_c"/>
    <property type="match status" value="1"/>
</dbReference>
<keyword evidence="22" id="KW-1185">Reference proteome</keyword>
<feature type="transmembrane region" description="Helical" evidence="19">
    <location>
        <begin position="36"/>
        <end position="54"/>
    </location>
</feature>
<dbReference type="GO" id="GO:0046983">
    <property type="term" value="F:protein dimerization activity"/>
    <property type="evidence" value="ECO:0007669"/>
    <property type="project" value="InterPro"/>
</dbReference>
<dbReference type="GO" id="GO:0000155">
    <property type="term" value="F:phosphorelay sensor kinase activity"/>
    <property type="evidence" value="ECO:0007669"/>
    <property type="project" value="InterPro"/>
</dbReference>
<comment type="cofactor">
    <cofactor evidence="2">
        <name>[4Fe-4S] cluster</name>
        <dbReference type="ChEBI" id="CHEBI:49883"/>
    </cofactor>
</comment>
<dbReference type="PANTHER" id="PTHR24421:SF63">
    <property type="entry name" value="SENSOR HISTIDINE KINASE DESK"/>
    <property type="match status" value="1"/>
</dbReference>
<evidence type="ECO:0000256" key="4">
    <source>
        <dbReference type="ARBA" id="ARBA00012438"/>
    </source>
</evidence>
<dbReference type="Gene3D" id="1.20.5.1930">
    <property type="match status" value="1"/>
</dbReference>
<keyword evidence="14" id="KW-0902">Two-component regulatory system</keyword>
<dbReference type="CDD" id="cd16917">
    <property type="entry name" value="HATPase_UhpB-NarQ-NarX-like"/>
    <property type="match status" value="1"/>
</dbReference>
<evidence type="ECO:0000256" key="13">
    <source>
        <dbReference type="ARBA" id="ARBA00023004"/>
    </source>
</evidence>
<feature type="transmembrane region" description="Helical" evidence="19">
    <location>
        <begin position="61"/>
        <end position="81"/>
    </location>
</feature>